<evidence type="ECO:0000256" key="1">
    <source>
        <dbReference type="SAM" id="Phobius"/>
    </source>
</evidence>
<organism evidence="2 3">
    <name type="scientific">Botrytis porri</name>
    <dbReference type="NCBI Taxonomy" id="87229"/>
    <lineage>
        <taxon>Eukaryota</taxon>
        <taxon>Fungi</taxon>
        <taxon>Dikarya</taxon>
        <taxon>Ascomycota</taxon>
        <taxon>Pezizomycotina</taxon>
        <taxon>Leotiomycetes</taxon>
        <taxon>Helotiales</taxon>
        <taxon>Sclerotiniaceae</taxon>
        <taxon>Botrytis</taxon>
    </lineage>
</organism>
<dbReference type="Proteomes" id="UP000297280">
    <property type="component" value="Unassembled WGS sequence"/>
</dbReference>
<proteinExistence type="predicted"/>
<evidence type="ECO:0000313" key="2">
    <source>
        <dbReference type="EMBL" id="TGO81852.1"/>
    </source>
</evidence>
<keyword evidence="1" id="KW-0812">Transmembrane</keyword>
<reference evidence="2 3" key="1">
    <citation type="submission" date="2017-12" db="EMBL/GenBank/DDBJ databases">
        <title>Comparative genomics of Botrytis spp.</title>
        <authorList>
            <person name="Valero-Jimenez C.A."/>
            <person name="Tapia P."/>
            <person name="Veloso J."/>
            <person name="Silva-Moreno E."/>
            <person name="Staats M."/>
            <person name="Valdes J.H."/>
            <person name="Van Kan J.A.L."/>
        </authorList>
    </citation>
    <scope>NUCLEOTIDE SEQUENCE [LARGE SCALE GENOMIC DNA]</scope>
    <source>
        <strain evidence="2 3">MUCL3349</strain>
    </source>
</reference>
<evidence type="ECO:0000313" key="3">
    <source>
        <dbReference type="Proteomes" id="UP000297280"/>
    </source>
</evidence>
<comment type="caution">
    <text evidence="2">The sequence shown here is derived from an EMBL/GenBank/DDBJ whole genome shotgun (WGS) entry which is preliminary data.</text>
</comment>
<keyword evidence="1" id="KW-1133">Transmembrane helix</keyword>
<name>A0A4Z1KCD1_9HELO</name>
<dbReference type="OrthoDB" id="3524432at2759"/>
<protein>
    <submittedName>
        <fullName evidence="2">Uncharacterized protein</fullName>
    </submittedName>
</protein>
<sequence length="205" mass="23320">MAFTLSNNTATLSSMTSLFITSTTSSPTITTSNLNAMDTKSTSCCTITNGGGCPFPTTPLIALIILAVLPWIFLVITCYVLSEYRSENDKLEKAERQGIVGKPYLKKHHEKVIRQEIWEEDFQRNAARMMHIQVLDEKCNHAVNPENDILFRYKSQTAQEVAWIEIRDSIRAEFRKKYIMDQSDIEVDAMGKYGPVPRNHRLSLL</sequence>
<keyword evidence="1" id="KW-0472">Membrane</keyword>
<keyword evidence="3" id="KW-1185">Reference proteome</keyword>
<accession>A0A4Z1KCD1</accession>
<feature type="transmembrane region" description="Helical" evidence="1">
    <location>
        <begin position="60"/>
        <end position="81"/>
    </location>
</feature>
<dbReference type="EMBL" id="PQXO01000989">
    <property type="protein sequence ID" value="TGO81852.1"/>
    <property type="molecule type" value="Genomic_DNA"/>
</dbReference>
<gene>
    <name evidence="2" type="ORF">BPOR_0995g00050</name>
</gene>
<dbReference type="AlphaFoldDB" id="A0A4Z1KCD1"/>